<organism evidence="2 3">
    <name type="scientific">Liparis tanakae</name>
    <name type="common">Tanaka's snailfish</name>
    <dbReference type="NCBI Taxonomy" id="230148"/>
    <lineage>
        <taxon>Eukaryota</taxon>
        <taxon>Metazoa</taxon>
        <taxon>Chordata</taxon>
        <taxon>Craniata</taxon>
        <taxon>Vertebrata</taxon>
        <taxon>Euteleostomi</taxon>
        <taxon>Actinopterygii</taxon>
        <taxon>Neopterygii</taxon>
        <taxon>Teleostei</taxon>
        <taxon>Neoteleostei</taxon>
        <taxon>Acanthomorphata</taxon>
        <taxon>Eupercaria</taxon>
        <taxon>Perciformes</taxon>
        <taxon>Cottioidei</taxon>
        <taxon>Cottales</taxon>
        <taxon>Liparidae</taxon>
        <taxon>Liparis</taxon>
    </lineage>
</organism>
<feature type="region of interest" description="Disordered" evidence="1">
    <location>
        <begin position="1"/>
        <end position="27"/>
    </location>
</feature>
<dbReference type="Proteomes" id="UP000314294">
    <property type="component" value="Unassembled WGS sequence"/>
</dbReference>
<dbReference type="AlphaFoldDB" id="A0A4Z2G2I7"/>
<keyword evidence="3" id="KW-1185">Reference proteome</keyword>
<protein>
    <submittedName>
        <fullName evidence="2">Uncharacterized protein</fullName>
    </submittedName>
</protein>
<sequence length="81" mass="9004">MSLGKEEERETRKSERRGRARKSEEEWDAMAALRSGAAGREDCSPPCIDRLAEPNRAPATRIGTKCPSVRVLTEPPPQVDL</sequence>
<reference evidence="2 3" key="1">
    <citation type="submission" date="2019-03" db="EMBL/GenBank/DDBJ databases">
        <title>First draft genome of Liparis tanakae, snailfish: a comprehensive survey of snailfish specific genes.</title>
        <authorList>
            <person name="Kim W."/>
            <person name="Song I."/>
            <person name="Jeong J.-H."/>
            <person name="Kim D."/>
            <person name="Kim S."/>
            <person name="Ryu S."/>
            <person name="Song J.Y."/>
            <person name="Lee S.K."/>
        </authorList>
    </citation>
    <scope>NUCLEOTIDE SEQUENCE [LARGE SCALE GENOMIC DNA]</scope>
    <source>
        <tissue evidence="2">Muscle</tissue>
    </source>
</reference>
<accession>A0A4Z2G2I7</accession>
<gene>
    <name evidence="2" type="ORF">EYF80_042032</name>
</gene>
<dbReference type="EMBL" id="SRLO01000725">
    <property type="protein sequence ID" value="TNN47779.1"/>
    <property type="molecule type" value="Genomic_DNA"/>
</dbReference>
<name>A0A4Z2G2I7_9TELE</name>
<comment type="caution">
    <text evidence="2">The sequence shown here is derived from an EMBL/GenBank/DDBJ whole genome shotgun (WGS) entry which is preliminary data.</text>
</comment>
<evidence type="ECO:0000313" key="2">
    <source>
        <dbReference type="EMBL" id="TNN47779.1"/>
    </source>
</evidence>
<evidence type="ECO:0000256" key="1">
    <source>
        <dbReference type="SAM" id="MobiDB-lite"/>
    </source>
</evidence>
<evidence type="ECO:0000313" key="3">
    <source>
        <dbReference type="Proteomes" id="UP000314294"/>
    </source>
</evidence>
<proteinExistence type="predicted"/>
<feature type="compositionally biased region" description="Basic and acidic residues" evidence="1">
    <location>
        <begin position="1"/>
        <end position="13"/>
    </location>
</feature>